<dbReference type="InterPro" id="IPR001736">
    <property type="entry name" value="PLipase_D/transphosphatidylase"/>
</dbReference>
<evidence type="ECO:0000256" key="7">
    <source>
        <dbReference type="ARBA" id="ARBA00023264"/>
    </source>
</evidence>
<accession>A0ABV7RLA6</accession>
<protein>
    <submittedName>
        <fullName evidence="9">CDP-diacylglycerol--serine O-phosphatidyltransferase</fullName>
        <ecNumber evidence="9">2.7.8.8</ecNumber>
    </submittedName>
</protein>
<evidence type="ECO:0000259" key="8">
    <source>
        <dbReference type="PROSITE" id="PS50035"/>
    </source>
</evidence>
<dbReference type="InterPro" id="IPR025202">
    <property type="entry name" value="PLD-like_dom"/>
</dbReference>
<keyword evidence="5" id="KW-0443">Lipid metabolism</keyword>
<dbReference type="InterPro" id="IPR016270">
    <property type="entry name" value="PGS1"/>
</dbReference>
<evidence type="ECO:0000256" key="4">
    <source>
        <dbReference type="ARBA" id="ARBA00022737"/>
    </source>
</evidence>
<keyword evidence="2" id="KW-0444">Lipid biosynthesis</keyword>
<evidence type="ECO:0000313" key="10">
    <source>
        <dbReference type="Proteomes" id="UP001595741"/>
    </source>
</evidence>
<dbReference type="PROSITE" id="PS50035">
    <property type="entry name" value="PLD"/>
    <property type="match status" value="2"/>
</dbReference>
<dbReference type="SMART" id="SM00155">
    <property type="entry name" value="PLDc"/>
    <property type="match status" value="2"/>
</dbReference>
<reference evidence="10" key="1">
    <citation type="journal article" date="2019" name="Int. J. Syst. Evol. Microbiol.">
        <title>The Global Catalogue of Microorganisms (GCM) 10K type strain sequencing project: providing services to taxonomists for standard genome sequencing and annotation.</title>
        <authorList>
            <consortium name="The Broad Institute Genomics Platform"/>
            <consortium name="The Broad Institute Genome Sequencing Center for Infectious Disease"/>
            <person name="Wu L."/>
            <person name="Ma J."/>
        </authorList>
    </citation>
    <scope>NUCLEOTIDE SEQUENCE [LARGE SCALE GENOMIC DNA]</scope>
    <source>
        <strain evidence="10">KCTC 42742</strain>
    </source>
</reference>
<evidence type="ECO:0000256" key="5">
    <source>
        <dbReference type="ARBA" id="ARBA00023098"/>
    </source>
</evidence>
<dbReference type="CDD" id="cd09134">
    <property type="entry name" value="PLDc_PSS_G_neg_1"/>
    <property type="match status" value="1"/>
</dbReference>
<comment type="caution">
    <text evidence="9">The sequence shown here is derived from an EMBL/GenBank/DDBJ whole genome shotgun (WGS) entry which is preliminary data.</text>
</comment>
<dbReference type="PIRSF" id="PIRSF000850">
    <property type="entry name" value="Phospholipase_D_PSS"/>
    <property type="match status" value="1"/>
</dbReference>
<evidence type="ECO:0000256" key="3">
    <source>
        <dbReference type="ARBA" id="ARBA00022679"/>
    </source>
</evidence>
<dbReference type="EC" id="2.7.8.8" evidence="9"/>
<dbReference type="RefSeq" id="WP_386094783.1">
    <property type="nucleotide sequence ID" value="NZ_JBHRXN010000036.1"/>
</dbReference>
<keyword evidence="3 9" id="KW-0808">Transferase</keyword>
<proteinExistence type="inferred from homology"/>
<feature type="domain" description="PLD phosphodiesterase" evidence="8">
    <location>
        <begin position="129"/>
        <end position="155"/>
    </location>
</feature>
<dbReference type="PANTHER" id="PTHR12586:SF1">
    <property type="entry name" value="CDP-DIACYLGLYCEROL--GLYCEROL-3-PHOSPHATE 3-PHOSPHATIDYLTRANSFERASE, MITOCHONDRIAL"/>
    <property type="match status" value="1"/>
</dbReference>
<dbReference type="NCBIfam" id="NF006946">
    <property type="entry name" value="PRK09428.1"/>
    <property type="match status" value="1"/>
</dbReference>
<gene>
    <name evidence="9" type="primary">pssA</name>
    <name evidence="9" type="ORF">ACFOLG_18090</name>
</gene>
<evidence type="ECO:0000256" key="2">
    <source>
        <dbReference type="ARBA" id="ARBA00022516"/>
    </source>
</evidence>
<dbReference type="GO" id="GO:0003882">
    <property type="term" value="F:CDP-diacylglycerol-serine O-phosphatidyltransferase activity"/>
    <property type="evidence" value="ECO:0007669"/>
    <property type="project" value="UniProtKB-EC"/>
</dbReference>
<dbReference type="SUPFAM" id="SSF56024">
    <property type="entry name" value="Phospholipase D/nuclease"/>
    <property type="match status" value="2"/>
</dbReference>
<evidence type="ECO:0000256" key="1">
    <source>
        <dbReference type="ARBA" id="ARBA00010682"/>
    </source>
</evidence>
<evidence type="ECO:0000256" key="6">
    <source>
        <dbReference type="ARBA" id="ARBA00023209"/>
    </source>
</evidence>
<sequence>MPFFSRKPDLASLPGFAMPADCMQTLHSASEFRQTLLRLIRSAKTRIHLAALYLQQDEAGAEVLEALYQAASSNPRLDVRLFVDAHRAQRGLIGQGKQAGNAAWYRQRAQQQPLANLAIYGVPVQSKELFGVMHLKGFIIDDAVLYSGASLNNVYLHVGERYRYDRYHLLQHAELADSMSHYLVAQLATDPALIRLDRPPEPDARAQRQLIRQLRQKLAHTQCRLPAVTRGSASIHPICGQGRGNPFNSLLLQLLRQPTQQLVICTPYFNLPRSVLLQLDALLARGIKVEIIVGDKQANDFYIPPEQPFKVIGCLPYLYEMNLRRFARKRQTYLQSGQLTLRLWQHEGNSYHLKGLWVDQQYMLITGNNLNPRAFTLDLENGLLIHDPHHTLKPQITQELANIRQHTAVLSHYRQLQKLRDYPEKVRKLLGRLGKLRIDRLFYRLL</sequence>
<organism evidence="9 10">
    <name type="scientific">Vogesella facilis</name>
    <dbReference type="NCBI Taxonomy" id="1655232"/>
    <lineage>
        <taxon>Bacteria</taxon>
        <taxon>Pseudomonadati</taxon>
        <taxon>Pseudomonadota</taxon>
        <taxon>Betaproteobacteria</taxon>
        <taxon>Neisseriales</taxon>
        <taxon>Chromobacteriaceae</taxon>
        <taxon>Vogesella</taxon>
    </lineage>
</organism>
<name>A0ABV7RLA6_9NEIS</name>
<dbReference type="Proteomes" id="UP001595741">
    <property type="component" value="Unassembled WGS sequence"/>
</dbReference>
<dbReference type="Pfam" id="PF13091">
    <property type="entry name" value="PLDc_2"/>
    <property type="match status" value="2"/>
</dbReference>
<dbReference type="EMBL" id="JBHRXN010000036">
    <property type="protein sequence ID" value="MFC3534081.1"/>
    <property type="molecule type" value="Genomic_DNA"/>
</dbReference>
<feature type="domain" description="PLD phosphodiesterase" evidence="8">
    <location>
        <begin position="347"/>
        <end position="374"/>
    </location>
</feature>
<evidence type="ECO:0000313" key="9">
    <source>
        <dbReference type="EMBL" id="MFC3534081.1"/>
    </source>
</evidence>
<keyword evidence="4" id="KW-0677">Repeat</keyword>
<keyword evidence="10" id="KW-1185">Reference proteome</keyword>
<dbReference type="Gene3D" id="3.30.870.10">
    <property type="entry name" value="Endonuclease Chain A"/>
    <property type="match status" value="2"/>
</dbReference>
<keyword evidence="7" id="KW-1208">Phospholipid metabolism</keyword>
<comment type="similarity">
    <text evidence="1">Belongs to the CDP-alcohol phosphatidyltransferase class-II family.</text>
</comment>
<dbReference type="CDD" id="cd09136">
    <property type="entry name" value="PLDc_PSS_G_neg_2"/>
    <property type="match status" value="1"/>
</dbReference>
<keyword evidence="6" id="KW-0594">Phospholipid biosynthesis</keyword>
<dbReference type="PANTHER" id="PTHR12586">
    <property type="entry name" value="CDP-DIACYLGLYCEROL--SERINE O-PHOSPHATIDYLTRANSFERASE"/>
    <property type="match status" value="1"/>
</dbReference>